<name>A0A6N2YJD8_STROR</name>
<organism evidence="1">
    <name type="scientific">Streptococcus oralis</name>
    <dbReference type="NCBI Taxonomy" id="1303"/>
    <lineage>
        <taxon>Bacteria</taxon>
        <taxon>Bacillati</taxon>
        <taxon>Bacillota</taxon>
        <taxon>Bacilli</taxon>
        <taxon>Lactobacillales</taxon>
        <taxon>Streptococcaceae</taxon>
        <taxon>Streptococcus</taxon>
    </lineage>
</organism>
<sequence length="172" mass="19696">MVNKLANVAGGEIFAIPLFLSDRSDLERFKKSDFSGENKKFAYCRIIKDLGGGGILIEVFTLINGLTPEIEDIIQSGRLFPPIAINGLGIYKKRWPEVGQEEKYDCEIDSHFSQIQLLLPALPHEKPRLWQNGQEKFISFEESKDYEEWTVWLSSHLEKRIIDSLKARGINI</sequence>
<dbReference type="EMBL" id="CACRUL010000001">
    <property type="protein sequence ID" value="VYT65886.1"/>
    <property type="molecule type" value="Genomic_DNA"/>
</dbReference>
<dbReference type="RefSeq" id="WP_156676206.1">
    <property type="nucleotide sequence ID" value="NZ_CACRUL010000001.1"/>
</dbReference>
<proteinExistence type="predicted"/>
<protein>
    <submittedName>
        <fullName evidence="1">Uncharacterized protein</fullName>
    </submittedName>
</protein>
<dbReference type="InterPro" id="IPR029278">
    <property type="entry name" value="Imm26"/>
</dbReference>
<reference evidence="1" key="1">
    <citation type="submission" date="2019-11" db="EMBL/GenBank/DDBJ databases">
        <authorList>
            <person name="Feng L."/>
        </authorList>
    </citation>
    <scope>NUCLEOTIDE SEQUENCE</scope>
    <source>
        <strain evidence="1">SrubneriLFYP117</strain>
    </source>
</reference>
<gene>
    <name evidence="1" type="ORF">SRLFYP117_00117</name>
</gene>
<dbReference type="Pfam" id="PF15428">
    <property type="entry name" value="Imm26"/>
    <property type="match status" value="1"/>
</dbReference>
<evidence type="ECO:0000313" key="1">
    <source>
        <dbReference type="EMBL" id="VYT65886.1"/>
    </source>
</evidence>
<accession>A0A6N2YJD8</accession>
<dbReference type="AlphaFoldDB" id="A0A6N2YJD8"/>